<organism evidence="1 2">
    <name type="scientific">Papaver atlanticum</name>
    <dbReference type="NCBI Taxonomy" id="357466"/>
    <lineage>
        <taxon>Eukaryota</taxon>
        <taxon>Viridiplantae</taxon>
        <taxon>Streptophyta</taxon>
        <taxon>Embryophyta</taxon>
        <taxon>Tracheophyta</taxon>
        <taxon>Spermatophyta</taxon>
        <taxon>Magnoliopsida</taxon>
        <taxon>Ranunculales</taxon>
        <taxon>Papaveraceae</taxon>
        <taxon>Papaveroideae</taxon>
        <taxon>Papaver</taxon>
    </lineage>
</organism>
<accession>A0AAD4RUY9</accession>
<proteinExistence type="predicted"/>
<evidence type="ECO:0000313" key="2">
    <source>
        <dbReference type="Proteomes" id="UP001202328"/>
    </source>
</evidence>
<comment type="caution">
    <text evidence="1">The sequence shown here is derived from an EMBL/GenBank/DDBJ whole genome shotgun (WGS) entry which is preliminary data.</text>
</comment>
<dbReference type="Proteomes" id="UP001202328">
    <property type="component" value="Unassembled WGS sequence"/>
</dbReference>
<gene>
    <name evidence="1" type="ORF">MKW98_006362</name>
</gene>
<protein>
    <submittedName>
        <fullName evidence="1">Uncharacterized protein</fullName>
    </submittedName>
</protein>
<dbReference type="EMBL" id="JAJJMB010017971">
    <property type="protein sequence ID" value="KAI3833263.1"/>
    <property type="molecule type" value="Genomic_DNA"/>
</dbReference>
<evidence type="ECO:0000313" key="1">
    <source>
        <dbReference type="EMBL" id="KAI3833263.1"/>
    </source>
</evidence>
<sequence>MREKLELKIDRIQEQKEEDFVLQVKKVCGDTTLASFIDKAKPKEELDFGWILGISDYGRASDFPIAISRVEATRKRQNFSRCKVEMVQG</sequence>
<keyword evidence="2" id="KW-1185">Reference proteome</keyword>
<dbReference type="AlphaFoldDB" id="A0AAD4RUY9"/>
<name>A0AAD4RUY9_9MAGN</name>
<reference evidence="1" key="1">
    <citation type="submission" date="2022-04" db="EMBL/GenBank/DDBJ databases">
        <title>A functionally conserved STORR gene fusion in Papaver species that diverged 16.8 million years ago.</title>
        <authorList>
            <person name="Catania T."/>
        </authorList>
    </citation>
    <scope>NUCLEOTIDE SEQUENCE</scope>
    <source>
        <strain evidence="1">S-188037</strain>
    </source>
</reference>